<gene>
    <name evidence="2" type="ORF">SCLCIDRAFT_105491</name>
</gene>
<dbReference type="SUPFAM" id="SSF52540">
    <property type="entry name" value="P-loop containing nucleoside triphosphate hydrolases"/>
    <property type="match status" value="1"/>
</dbReference>
<dbReference type="Proteomes" id="UP000053989">
    <property type="component" value="Unassembled WGS sequence"/>
</dbReference>
<protein>
    <submittedName>
        <fullName evidence="2">Uncharacterized protein</fullName>
    </submittedName>
</protein>
<feature type="region of interest" description="Disordered" evidence="1">
    <location>
        <begin position="1"/>
        <end position="57"/>
    </location>
</feature>
<reference evidence="2 3" key="1">
    <citation type="submission" date="2014-04" db="EMBL/GenBank/DDBJ databases">
        <authorList>
            <consortium name="DOE Joint Genome Institute"/>
            <person name="Kuo A."/>
            <person name="Kohler A."/>
            <person name="Nagy L.G."/>
            <person name="Floudas D."/>
            <person name="Copeland A."/>
            <person name="Barry K.W."/>
            <person name="Cichocki N."/>
            <person name="Veneault-Fourrey C."/>
            <person name="LaButti K."/>
            <person name="Lindquist E.A."/>
            <person name="Lipzen A."/>
            <person name="Lundell T."/>
            <person name="Morin E."/>
            <person name="Murat C."/>
            <person name="Sun H."/>
            <person name="Tunlid A."/>
            <person name="Henrissat B."/>
            <person name="Grigoriev I.V."/>
            <person name="Hibbett D.S."/>
            <person name="Martin F."/>
            <person name="Nordberg H.P."/>
            <person name="Cantor M.N."/>
            <person name="Hua S.X."/>
        </authorList>
    </citation>
    <scope>NUCLEOTIDE SEQUENCE [LARGE SCALE GENOMIC DNA]</scope>
    <source>
        <strain evidence="2 3">Foug A</strain>
    </source>
</reference>
<sequence>MVADISPSTDQEGIHLGTPDIPPRTEESIHLGAPDVSPSTNEERIDPGAPDISPSTEDRIHLDPVEVKKHFDRIGRFRILVIGRSNAGKTTLLQRVCNTTELPDIFNANGEKVNMAGDMKCTNYVQRGCHNIEDEVIFQNNSGFVFHDSRGFDLPLSSWF</sequence>
<dbReference type="InterPro" id="IPR027417">
    <property type="entry name" value="P-loop_NTPase"/>
</dbReference>
<dbReference type="Gene3D" id="3.40.50.300">
    <property type="entry name" value="P-loop containing nucleotide triphosphate hydrolases"/>
    <property type="match status" value="1"/>
</dbReference>
<dbReference type="EMBL" id="KN822009">
    <property type="protein sequence ID" value="KIM68505.1"/>
    <property type="molecule type" value="Genomic_DNA"/>
</dbReference>
<dbReference type="AlphaFoldDB" id="A0A0C3E6S6"/>
<dbReference type="InParanoid" id="A0A0C3E6S6"/>
<reference evidence="3" key="2">
    <citation type="submission" date="2015-01" db="EMBL/GenBank/DDBJ databases">
        <title>Evolutionary Origins and Diversification of the Mycorrhizal Mutualists.</title>
        <authorList>
            <consortium name="DOE Joint Genome Institute"/>
            <consortium name="Mycorrhizal Genomics Consortium"/>
            <person name="Kohler A."/>
            <person name="Kuo A."/>
            <person name="Nagy L.G."/>
            <person name="Floudas D."/>
            <person name="Copeland A."/>
            <person name="Barry K.W."/>
            <person name="Cichocki N."/>
            <person name="Veneault-Fourrey C."/>
            <person name="LaButti K."/>
            <person name="Lindquist E.A."/>
            <person name="Lipzen A."/>
            <person name="Lundell T."/>
            <person name="Morin E."/>
            <person name="Murat C."/>
            <person name="Riley R."/>
            <person name="Ohm R."/>
            <person name="Sun H."/>
            <person name="Tunlid A."/>
            <person name="Henrissat B."/>
            <person name="Grigoriev I.V."/>
            <person name="Hibbett D.S."/>
            <person name="Martin F."/>
        </authorList>
    </citation>
    <scope>NUCLEOTIDE SEQUENCE [LARGE SCALE GENOMIC DNA]</scope>
    <source>
        <strain evidence="3">Foug A</strain>
    </source>
</reference>
<evidence type="ECO:0000313" key="2">
    <source>
        <dbReference type="EMBL" id="KIM68505.1"/>
    </source>
</evidence>
<keyword evidence="3" id="KW-1185">Reference proteome</keyword>
<name>A0A0C3E6S6_9AGAM</name>
<evidence type="ECO:0000256" key="1">
    <source>
        <dbReference type="SAM" id="MobiDB-lite"/>
    </source>
</evidence>
<organism evidence="2 3">
    <name type="scientific">Scleroderma citrinum Foug A</name>
    <dbReference type="NCBI Taxonomy" id="1036808"/>
    <lineage>
        <taxon>Eukaryota</taxon>
        <taxon>Fungi</taxon>
        <taxon>Dikarya</taxon>
        <taxon>Basidiomycota</taxon>
        <taxon>Agaricomycotina</taxon>
        <taxon>Agaricomycetes</taxon>
        <taxon>Agaricomycetidae</taxon>
        <taxon>Boletales</taxon>
        <taxon>Sclerodermatineae</taxon>
        <taxon>Sclerodermataceae</taxon>
        <taxon>Scleroderma</taxon>
    </lineage>
</organism>
<proteinExistence type="predicted"/>
<evidence type="ECO:0000313" key="3">
    <source>
        <dbReference type="Proteomes" id="UP000053989"/>
    </source>
</evidence>
<accession>A0A0C3E6S6</accession>
<dbReference type="OrthoDB" id="391988at2759"/>
<dbReference type="HOGENOM" id="CLU_1653165_0_0_1"/>
<feature type="compositionally biased region" description="Polar residues" evidence="1">
    <location>
        <begin position="1"/>
        <end position="11"/>
    </location>
</feature>